<dbReference type="RefSeq" id="WP_230370133.1">
    <property type="nucleotide sequence ID" value="NZ_WLYX01000001.1"/>
</dbReference>
<sequence>MNKSHWPRSTSVLVLTAMLGGCASFGQDTPPAKPLDAKQLQLSQASMLRPFRTTGGNRCRIRR</sequence>
<name>A0A844GDJ1_9NEIS</name>
<evidence type="ECO:0000313" key="1">
    <source>
        <dbReference type="EMBL" id="MTD33298.1"/>
    </source>
</evidence>
<keyword evidence="2" id="KW-1185">Reference proteome</keyword>
<protein>
    <recommendedName>
        <fullName evidence="3">Lipoprotein</fullName>
    </recommendedName>
</protein>
<dbReference type="AlphaFoldDB" id="A0A844GDJ1"/>
<dbReference type="Proteomes" id="UP000446658">
    <property type="component" value="Unassembled WGS sequence"/>
</dbReference>
<proteinExistence type="predicted"/>
<dbReference type="PROSITE" id="PS51257">
    <property type="entry name" value="PROKAR_LIPOPROTEIN"/>
    <property type="match status" value="1"/>
</dbReference>
<dbReference type="EMBL" id="WLYX01000001">
    <property type="protein sequence ID" value="MTD33298.1"/>
    <property type="molecule type" value="Genomic_DNA"/>
</dbReference>
<gene>
    <name evidence="1" type="ORF">GKE73_09635</name>
</gene>
<evidence type="ECO:0000313" key="2">
    <source>
        <dbReference type="Proteomes" id="UP000446658"/>
    </source>
</evidence>
<comment type="caution">
    <text evidence="1">The sequence shown here is derived from an EMBL/GenBank/DDBJ whole genome shotgun (WGS) entry which is preliminary data.</text>
</comment>
<evidence type="ECO:0008006" key="3">
    <source>
        <dbReference type="Google" id="ProtNLM"/>
    </source>
</evidence>
<organism evidence="1 2">
    <name type="scientific">Paludibacterium denitrificans</name>
    <dbReference type="NCBI Taxonomy" id="2675226"/>
    <lineage>
        <taxon>Bacteria</taxon>
        <taxon>Pseudomonadati</taxon>
        <taxon>Pseudomonadota</taxon>
        <taxon>Betaproteobacteria</taxon>
        <taxon>Neisseriales</taxon>
        <taxon>Chromobacteriaceae</taxon>
        <taxon>Paludibacterium</taxon>
    </lineage>
</organism>
<reference evidence="1 2" key="1">
    <citation type="submission" date="2019-11" db="EMBL/GenBank/DDBJ databases">
        <title>Draft genome sequence of Paludibacterium sp. dN18-1.</title>
        <authorList>
            <person name="Im W.-T."/>
        </authorList>
    </citation>
    <scope>NUCLEOTIDE SEQUENCE [LARGE SCALE GENOMIC DNA]</scope>
    <source>
        <strain evidence="2">dN 18-1</strain>
    </source>
</reference>
<accession>A0A844GDJ1</accession>